<evidence type="ECO:0000256" key="19">
    <source>
        <dbReference type="ARBA" id="ARBA00022909"/>
    </source>
</evidence>
<dbReference type="SUPFAM" id="SSF55620">
    <property type="entry name" value="Tetrahydrobiopterin biosynthesis enzymes-like"/>
    <property type="match status" value="2"/>
</dbReference>
<reference evidence="26 27" key="1">
    <citation type="journal article" date="2019" name="Sci. Rep.">
        <title>Comparative genomics of chytrid fungi reveal insights into the obligate biotrophic and pathogenic lifestyle of Synchytrium endobioticum.</title>
        <authorList>
            <person name="van de Vossenberg B.T.L.H."/>
            <person name="Warris S."/>
            <person name="Nguyen H.D.T."/>
            <person name="van Gent-Pelzer M.P.E."/>
            <person name="Joly D.L."/>
            <person name="van de Geest H.C."/>
            <person name="Bonants P.J.M."/>
            <person name="Smith D.S."/>
            <person name="Levesque C.A."/>
            <person name="van der Lee T.A.J."/>
        </authorList>
    </citation>
    <scope>NUCLEOTIDE SEQUENCE [LARGE SCALE GENOMIC DNA]</scope>
    <source>
        <strain evidence="26 27">CBS 675.73</strain>
    </source>
</reference>
<gene>
    <name evidence="26" type="ORF">CcCBS67573_g05785</name>
</gene>
<dbReference type="NCBIfam" id="TIGR01496">
    <property type="entry name" value="DHPS"/>
    <property type="match status" value="1"/>
</dbReference>
<dbReference type="Pfam" id="PF02152">
    <property type="entry name" value="FolB"/>
    <property type="match status" value="2"/>
</dbReference>
<dbReference type="Gene3D" id="3.30.1130.10">
    <property type="match status" value="2"/>
</dbReference>
<dbReference type="GO" id="GO:0046656">
    <property type="term" value="P:folic acid biosynthetic process"/>
    <property type="evidence" value="ECO:0007669"/>
    <property type="project" value="UniProtKB-KW"/>
</dbReference>
<dbReference type="Proteomes" id="UP000320333">
    <property type="component" value="Unassembled WGS sequence"/>
</dbReference>
<name>A0A507FB99_9FUNG</name>
<dbReference type="PROSITE" id="PS00793">
    <property type="entry name" value="DHPS_2"/>
    <property type="match status" value="1"/>
</dbReference>
<evidence type="ECO:0000256" key="2">
    <source>
        <dbReference type="ARBA" id="ARBA00000198"/>
    </source>
</evidence>
<evidence type="ECO:0000256" key="3">
    <source>
        <dbReference type="ARBA" id="ARBA00001353"/>
    </source>
</evidence>
<evidence type="ECO:0000256" key="16">
    <source>
        <dbReference type="ARBA" id="ARBA00022777"/>
    </source>
</evidence>
<comment type="catalytic activity">
    <reaction evidence="1">
        <text>(7,8-dihydropterin-6-yl)methyl diphosphate + 4-aminobenzoate = 7,8-dihydropteroate + diphosphate</text>
        <dbReference type="Rhea" id="RHEA:19949"/>
        <dbReference type="ChEBI" id="CHEBI:17836"/>
        <dbReference type="ChEBI" id="CHEBI:17839"/>
        <dbReference type="ChEBI" id="CHEBI:33019"/>
        <dbReference type="ChEBI" id="CHEBI:72950"/>
        <dbReference type="EC" id="2.5.1.15"/>
    </reaction>
</comment>
<comment type="catalytic activity">
    <reaction evidence="3">
        <text>7,8-dihydroneopterin = 6-hydroxymethyl-7,8-dihydropterin + glycolaldehyde</text>
        <dbReference type="Rhea" id="RHEA:10540"/>
        <dbReference type="ChEBI" id="CHEBI:17001"/>
        <dbReference type="ChEBI" id="CHEBI:17071"/>
        <dbReference type="ChEBI" id="CHEBI:44841"/>
        <dbReference type="EC" id="4.1.2.25"/>
    </reaction>
</comment>
<evidence type="ECO:0000313" key="27">
    <source>
        <dbReference type="Proteomes" id="UP000320333"/>
    </source>
</evidence>
<dbReference type="PROSITE" id="PS50972">
    <property type="entry name" value="PTERIN_BINDING"/>
    <property type="match status" value="1"/>
</dbReference>
<evidence type="ECO:0000256" key="23">
    <source>
        <dbReference type="ARBA" id="ARBA00067568"/>
    </source>
</evidence>
<dbReference type="InterPro" id="IPR006157">
    <property type="entry name" value="FolB_dom"/>
</dbReference>
<dbReference type="GO" id="GO:0005524">
    <property type="term" value="F:ATP binding"/>
    <property type="evidence" value="ECO:0007669"/>
    <property type="project" value="UniProtKB-KW"/>
</dbReference>
<dbReference type="GO" id="GO:0046654">
    <property type="term" value="P:tetrahydrofolate biosynthetic process"/>
    <property type="evidence" value="ECO:0007669"/>
    <property type="project" value="UniProtKB-UniPathway"/>
</dbReference>
<dbReference type="OrthoDB" id="615426at2759"/>
<comment type="similarity">
    <text evidence="8">In the N-terminal section; belongs to the DHNA family.</text>
</comment>
<comment type="similarity">
    <text evidence="9">In the C-terminal section; belongs to the DHPS family.</text>
</comment>
<evidence type="ECO:0000256" key="6">
    <source>
        <dbReference type="ARBA" id="ARBA00005013"/>
    </source>
</evidence>
<evidence type="ECO:0000256" key="14">
    <source>
        <dbReference type="ARBA" id="ARBA00022723"/>
    </source>
</evidence>
<dbReference type="PANTHER" id="PTHR20941:SF1">
    <property type="entry name" value="FOLIC ACID SYNTHESIS PROTEIN FOL1"/>
    <property type="match status" value="1"/>
</dbReference>
<accession>A0A507FB99</accession>
<dbReference type="STRING" id="246404.A0A507FB99"/>
<evidence type="ECO:0000256" key="12">
    <source>
        <dbReference type="ARBA" id="ARBA00013253"/>
    </source>
</evidence>
<dbReference type="InterPro" id="IPR043133">
    <property type="entry name" value="GTP-CH-I_C/QueF"/>
</dbReference>
<dbReference type="InterPro" id="IPR000489">
    <property type="entry name" value="Pterin-binding_dom"/>
</dbReference>
<dbReference type="UniPathway" id="UPA00077">
    <property type="reaction ID" value="UER00155"/>
</dbReference>
<dbReference type="NCBIfam" id="TIGR01498">
    <property type="entry name" value="folK"/>
    <property type="match status" value="1"/>
</dbReference>
<dbReference type="Pfam" id="PF00809">
    <property type="entry name" value="Pterin_bind"/>
    <property type="match status" value="1"/>
</dbReference>
<dbReference type="GO" id="GO:0046872">
    <property type="term" value="F:metal ion binding"/>
    <property type="evidence" value="ECO:0007669"/>
    <property type="project" value="UniProtKB-KW"/>
</dbReference>
<evidence type="ECO:0000259" key="25">
    <source>
        <dbReference type="PROSITE" id="PS50972"/>
    </source>
</evidence>
<dbReference type="InterPro" id="IPR000550">
    <property type="entry name" value="Hppk"/>
</dbReference>
<evidence type="ECO:0000256" key="11">
    <source>
        <dbReference type="ARBA" id="ARBA00013043"/>
    </source>
</evidence>
<evidence type="ECO:0000256" key="17">
    <source>
        <dbReference type="ARBA" id="ARBA00022840"/>
    </source>
</evidence>
<sequence length="771" mass="84782">MDAGYDRIILQNLRVDCLVGVDAWERPKHQPLIISVIVASDVKGSVSSVGDGLSSQHTVSYGDIQTRIREFAAVHSYRTLEALAMAIAHHCFTQCGVRSLNNEGGVSVYIEKPKALLHAQSVGIEITRTRQELEELDALLTAKDNGPSQSLASKIPKSPLPLEPYDLQIGADKIIIRQLACSTIIGINPWERVQKQRLFIDITVHLHLVSSFILVDKIPNVFNFRTMVKAIAEYVESTSFKTLEMLIENIAGILGREFHAPKVWVRISKPSAVIYADTAAVEITRTRDSAGPIRKKVRLDGDGVSDGDLHTVFIGIGSNLGNRAKNISFGIQELCKDSSVNRLLDTSFLYETKPMYVTEQPNFLNAAFKIETKLTPSALLTHIKDIEAAAGRNFGEIRNGPRPLDMDILFYDSLELKTPTLEIPHKLIHEREFVLRPLCDIAPTFPHPTRFRTCSHLLGILLNTEGYDTSMPMLQVTPFHTRLTSSKDSPVWTWSTRTRVMGILNVTPDSFSDGGEFTDLERAVAAAKAMISAGAHVIDIGGQSTRPGAEMVTEEVECARVVPVVEALRREIGEGVLISVDTFRAAVAKKAILAGADFINDVTGAAFDPNMVTVMAELNVPVCIMHMRGDPKTMQSLTTYENNDVTSEVRTVLTAHVSKLIHAGVYRWNIILDPGIGFAKTGDQNFKLLRELHAITAKGALARFPLLVGPSRKGFLKAGLDEKRQADPKERVWATAAACCAAVMGGAGILRVHDVKEMVDVIATSDILYRR</sequence>
<comment type="pathway">
    <text evidence="7">Cofactor biosynthesis; tetrahydrofolate biosynthesis; 2-amino-4-hydroxy-6-hydroxymethyl-7,8-dihydropteridine diphosphate from 7,8-dihydroneopterin triphosphate: step 4/4.</text>
</comment>
<proteinExistence type="inferred from homology"/>
<organism evidence="26 27">
    <name type="scientific">Chytriomyces confervae</name>
    <dbReference type="NCBI Taxonomy" id="246404"/>
    <lineage>
        <taxon>Eukaryota</taxon>
        <taxon>Fungi</taxon>
        <taxon>Fungi incertae sedis</taxon>
        <taxon>Chytridiomycota</taxon>
        <taxon>Chytridiomycota incertae sedis</taxon>
        <taxon>Chytridiomycetes</taxon>
        <taxon>Chytridiales</taxon>
        <taxon>Chytriomycetaceae</taxon>
        <taxon>Chytriomyces</taxon>
    </lineage>
</organism>
<keyword evidence="17" id="KW-0067">ATP-binding</keyword>
<evidence type="ECO:0000256" key="18">
    <source>
        <dbReference type="ARBA" id="ARBA00022842"/>
    </source>
</evidence>
<dbReference type="PANTHER" id="PTHR20941">
    <property type="entry name" value="FOLATE SYNTHESIS PROTEINS"/>
    <property type="match status" value="1"/>
</dbReference>
<evidence type="ECO:0000256" key="24">
    <source>
        <dbReference type="ARBA" id="ARBA00068111"/>
    </source>
</evidence>
<dbReference type="GO" id="GO:0003848">
    <property type="term" value="F:2-amino-4-hydroxy-6-hydroxymethyldihydropteridine diphosphokinase activity"/>
    <property type="evidence" value="ECO:0007669"/>
    <property type="project" value="UniProtKB-EC"/>
</dbReference>
<dbReference type="InterPro" id="IPR011005">
    <property type="entry name" value="Dihydropteroate_synth-like_sf"/>
</dbReference>
<evidence type="ECO:0000256" key="10">
    <source>
        <dbReference type="ARBA" id="ARBA00012458"/>
    </source>
</evidence>
<dbReference type="EC" id="2.7.6.3" evidence="12"/>
<evidence type="ECO:0000256" key="4">
    <source>
        <dbReference type="ARBA" id="ARBA00001946"/>
    </source>
</evidence>
<comment type="pathway">
    <text evidence="5">Cofactor biosynthesis; tetrahydrofolate biosynthesis; 7,8-dihydrofolate from 2-amino-4-hydroxy-6-hydroxymethyl-7,8-dihydropteridine diphosphate and 4-aminobenzoate: step 1/2.</text>
</comment>
<keyword evidence="16" id="KW-0418">Kinase</keyword>
<comment type="pathway">
    <text evidence="6">Cofactor biosynthesis; tetrahydrofolate biosynthesis; 2-amino-4-hydroxy-6-hydroxymethyl-7,8-dihydropteridine diphosphate from 7,8-dihydroneopterin triphosphate: step 3/4.</text>
</comment>
<keyword evidence="15" id="KW-0547">Nucleotide-binding</keyword>
<comment type="catalytic activity">
    <reaction evidence="2">
        <text>6-hydroxymethyl-7,8-dihydropterin + ATP = (7,8-dihydropterin-6-yl)methyl diphosphate + AMP + H(+)</text>
        <dbReference type="Rhea" id="RHEA:11412"/>
        <dbReference type="ChEBI" id="CHEBI:15378"/>
        <dbReference type="ChEBI" id="CHEBI:30616"/>
        <dbReference type="ChEBI" id="CHEBI:44841"/>
        <dbReference type="ChEBI" id="CHEBI:72950"/>
        <dbReference type="ChEBI" id="CHEBI:456215"/>
        <dbReference type="EC" id="2.7.6.3"/>
    </reaction>
</comment>
<dbReference type="FunFam" id="3.20.20.20:FF:000006">
    <property type="entry name" value="Dihydropteroate synthase"/>
    <property type="match status" value="1"/>
</dbReference>
<evidence type="ECO:0000256" key="5">
    <source>
        <dbReference type="ARBA" id="ARBA00004763"/>
    </source>
</evidence>
<dbReference type="GO" id="GO:0005740">
    <property type="term" value="C:mitochondrial envelope"/>
    <property type="evidence" value="ECO:0007669"/>
    <property type="project" value="TreeGrafter"/>
</dbReference>
<dbReference type="GO" id="GO:0004156">
    <property type="term" value="F:dihydropteroate synthase activity"/>
    <property type="evidence" value="ECO:0007669"/>
    <property type="project" value="UniProtKB-EC"/>
</dbReference>
<dbReference type="Pfam" id="PF01288">
    <property type="entry name" value="HPPK"/>
    <property type="match status" value="1"/>
</dbReference>
<keyword evidence="14" id="KW-0479">Metal-binding</keyword>
<dbReference type="CDD" id="cd00483">
    <property type="entry name" value="HPPK"/>
    <property type="match status" value="1"/>
</dbReference>
<evidence type="ECO:0000256" key="7">
    <source>
        <dbReference type="ARBA" id="ARBA00005051"/>
    </source>
</evidence>
<dbReference type="EC" id="4.1.2.25" evidence="11"/>
<dbReference type="InterPro" id="IPR006390">
    <property type="entry name" value="DHP_synth_dom"/>
</dbReference>
<protein>
    <recommendedName>
        <fullName evidence="23">Folic acid synthesis protein FOL1</fullName>
        <ecNumber evidence="10">2.5.1.15</ecNumber>
        <ecNumber evidence="12">2.7.6.3</ecNumber>
        <ecNumber evidence="11">4.1.2.25</ecNumber>
    </recommendedName>
    <alternativeName>
        <fullName evidence="24">Folic acid synthesis protein fol1</fullName>
    </alternativeName>
</protein>
<keyword evidence="18" id="KW-0460">Magnesium</keyword>
<comment type="similarity">
    <text evidence="22">In the central section; belongs to the HPPK family.</text>
</comment>
<evidence type="ECO:0000256" key="15">
    <source>
        <dbReference type="ARBA" id="ARBA00022741"/>
    </source>
</evidence>
<dbReference type="EMBL" id="QEAP01000220">
    <property type="protein sequence ID" value="TPX72538.1"/>
    <property type="molecule type" value="Genomic_DNA"/>
</dbReference>
<evidence type="ECO:0000256" key="8">
    <source>
        <dbReference type="ARBA" id="ARBA00009640"/>
    </source>
</evidence>
<evidence type="ECO:0000256" key="22">
    <source>
        <dbReference type="ARBA" id="ARBA00061548"/>
    </source>
</evidence>
<comment type="caution">
    <text evidence="26">The sequence shown here is derived from an EMBL/GenBank/DDBJ whole genome shotgun (WGS) entry which is preliminary data.</text>
</comment>
<evidence type="ECO:0000256" key="1">
    <source>
        <dbReference type="ARBA" id="ARBA00000012"/>
    </source>
</evidence>
<dbReference type="Gene3D" id="3.20.20.20">
    <property type="entry name" value="Dihydropteroate synthase-like"/>
    <property type="match status" value="1"/>
</dbReference>
<comment type="cofactor">
    <cofactor evidence="4">
        <name>Mg(2+)</name>
        <dbReference type="ChEBI" id="CHEBI:18420"/>
    </cofactor>
</comment>
<dbReference type="InterPro" id="IPR045031">
    <property type="entry name" value="DHP_synth-like"/>
</dbReference>
<dbReference type="PROSITE" id="PS00792">
    <property type="entry name" value="DHPS_1"/>
    <property type="match status" value="1"/>
</dbReference>
<dbReference type="NCBIfam" id="TIGR00526">
    <property type="entry name" value="folB_dom"/>
    <property type="match status" value="2"/>
</dbReference>
<dbReference type="SMART" id="SM00905">
    <property type="entry name" value="FolB"/>
    <property type="match status" value="2"/>
</dbReference>
<evidence type="ECO:0000256" key="21">
    <source>
        <dbReference type="ARBA" id="ARBA00058009"/>
    </source>
</evidence>
<dbReference type="Gene3D" id="3.30.70.560">
    <property type="entry name" value="7,8-Dihydro-6-hydroxymethylpterin-pyrophosphokinase HPPK"/>
    <property type="match status" value="1"/>
</dbReference>
<keyword evidence="13" id="KW-0808">Transferase</keyword>
<evidence type="ECO:0000313" key="26">
    <source>
        <dbReference type="EMBL" id="TPX72538.1"/>
    </source>
</evidence>
<comment type="function">
    <text evidence="21">Catalyzes three sequential steps of tetrahydrofolate biosynthesis.</text>
</comment>
<dbReference type="EC" id="2.5.1.15" evidence="10"/>
<feature type="domain" description="Pterin-binding" evidence="25">
    <location>
        <begin position="498"/>
        <end position="763"/>
    </location>
</feature>
<keyword evidence="27" id="KW-1185">Reference proteome</keyword>
<keyword evidence="19" id="KW-0289">Folate biosynthesis</keyword>
<dbReference type="AlphaFoldDB" id="A0A507FB99"/>
<dbReference type="CDD" id="cd00739">
    <property type="entry name" value="DHPS"/>
    <property type="match status" value="1"/>
</dbReference>
<evidence type="ECO:0000256" key="9">
    <source>
        <dbReference type="ARBA" id="ARBA00009951"/>
    </source>
</evidence>
<dbReference type="GO" id="GO:0004150">
    <property type="term" value="F:dihydroneopterin aldolase activity"/>
    <property type="evidence" value="ECO:0007669"/>
    <property type="project" value="UniProtKB-EC"/>
</dbReference>
<evidence type="ECO:0000256" key="13">
    <source>
        <dbReference type="ARBA" id="ARBA00022679"/>
    </source>
</evidence>
<dbReference type="SUPFAM" id="SSF55083">
    <property type="entry name" value="6-hydroxymethyl-7,8-dihydropterin pyrophosphokinase, HPPK"/>
    <property type="match status" value="1"/>
</dbReference>
<evidence type="ECO:0000256" key="20">
    <source>
        <dbReference type="ARBA" id="ARBA00023268"/>
    </source>
</evidence>
<dbReference type="GO" id="GO:0016301">
    <property type="term" value="F:kinase activity"/>
    <property type="evidence" value="ECO:0007669"/>
    <property type="project" value="UniProtKB-KW"/>
</dbReference>
<keyword evidence="20" id="KW-0511">Multifunctional enzyme</keyword>
<dbReference type="SUPFAM" id="SSF51717">
    <property type="entry name" value="Dihydropteroate synthetase-like"/>
    <property type="match status" value="1"/>
</dbReference>
<dbReference type="InterPro" id="IPR035907">
    <property type="entry name" value="Hppk_sf"/>
</dbReference>